<dbReference type="Proteomes" id="UP000018721">
    <property type="component" value="Unassembled WGS sequence"/>
</dbReference>
<keyword evidence="2" id="KW-1185">Reference proteome</keyword>
<organism evidence="1 2">
    <name type="scientific">Phytophthora nicotianae P1569</name>
    <dbReference type="NCBI Taxonomy" id="1317065"/>
    <lineage>
        <taxon>Eukaryota</taxon>
        <taxon>Sar</taxon>
        <taxon>Stramenopiles</taxon>
        <taxon>Oomycota</taxon>
        <taxon>Peronosporomycetes</taxon>
        <taxon>Peronosporales</taxon>
        <taxon>Peronosporaceae</taxon>
        <taxon>Phytophthora</taxon>
    </lineage>
</organism>
<gene>
    <name evidence="1" type="ORF">F443_16189</name>
</gene>
<proteinExistence type="predicted"/>
<reference evidence="1 2" key="1">
    <citation type="submission" date="2013-11" db="EMBL/GenBank/DDBJ databases">
        <title>The Genome Sequence of Phytophthora parasitica P1569.</title>
        <authorList>
            <consortium name="The Broad Institute Genomics Platform"/>
            <person name="Russ C."/>
            <person name="Tyler B."/>
            <person name="Panabieres F."/>
            <person name="Shan W."/>
            <person name="Tripathy S."/>
            <person name="Grunwald N."/>
            <person name="Machado M."/>
            <person name="Johnson C.S."/>
            <person name="Arredondo F."/>
            <person name="Hong C."/>
            <person name="Coffey M."/>
            <person name="Young S.K."/>
            <person name="Zeng Q."/>
            <person name="Gargeya S."/>
            <person name="Fitzgerald M."/>
            <person name="Abouelleil A."/>
            <person name="Alvarado L."/>
            <person name="Chapman S.B."/>
            <person name="Gainer-Dewar J."/>
            <person name="Goldberg J."/>
            <person name="Griggs A."/>
            <person name="Gujja S."/>
            <person name="Hansen M."/>
            <person name="Howarth C."/>
            <person name="Imamovic A."/>
            <person name="Ireland A."/>
            <person name="Larimer J."/>
            <person name="McCowan C."/>
            <person name="Murphy C."/>
            <person name="Pearson M."/>
            <person name="Poon T.W."/>
            <person name="Priest M."/>
            <person name="Roberts A."/>
            <person name="Saif S."/>
            <person name="Shea T."/>
            <person name="Sykes S."/>
            <person name="Wortman J."/>
            <person name="Nusbaum C."/>
            <person name="Birren B."/>
        </authorList>
    </citation>
    <scope>NUCLEOTIDE SEQUENCE [LARGE SCALE GENOMIC DNA]</scope>
    <source>
        <strain evidence="1 2">P1569</strain>
    </source>
</reference>
<evidence type="ECO:0000313" key="2">
    <source>
        <dbReference type="Proteomes" id="UP000018721"/>
    </source>
</evidence>
<dbReference type="AlphaFoldDB" id="V9EG84"/>
<dbReference type="OrthoDB" id="122289at2759"/>
<dbReference type="HOGENOM" id="CLU_3400277_0_0_1"/>
<accession>V9EG84</accession>
<evidence type="ECO:0000313" key="1">
    <source>
        <dbReference type="EMBL" id="ETI37971.1"/>
    </source>
</evidence>
<dbReference type="EMBL" id="ANIZ01002833">
    <property type="protein sequence ID" value="ETI37971.1"/>
    <property type="molecule type" value="Genomic_DNA"/>
</dbReference>
<name>V9EG84_PHYNI</name>
<sequence>MCGGVPGWAYPLGYWNMFGAGLYGGGCKTYD</sequence>
<comment type="caution">
    <text evidence="1">The sequence shown here is derived from an EMBL/GenBank/DDBJ whole genome shotgun (WGS) entry which is preliminary data.</text>
</comment>
<protein>
    <submittedName>
        <fullName evidence="1">Uncharacterized protein</fullName>
    </submittedName>
</protein>